<reference evidence="1 2" key="1">
    <citation type="submission" date="2013-01" db="EMBL/GenBank/DDBJ databases">
        <authorList>
            <person name="Bench S."/>
        </authorList>
    </citation>
    <scope>NUCLEOTIDE SEQUENCE [LARGE SCALE GENOMIC DNA]</scope>
    <source>
        <strain evidence="1 2">WH 0005</strain>
    </source>
</reference>
<evidence type="ECO:0000313" key="2">
    <source>
        <dbReference type="Proteomes" id="UP000017981"/>
    </source>
</evidence>
<name>T2IXQ7_CROWT</name>
<dbReference type="RefSeq" id="WP_021833587.1">
    <property type="nucleotide sequence ID" value="NZ_CAQL01000872.1"/>
</dbReference>
<organism evidence="1 2">
    <name type="scientific">Crocosphaera watsonii WH 0005</name>
    <dbReference type="NCBI Taxonomy" id="423472"/>
    <lineage>
        <taxon>Bacteria</taxon>
        <taxon>Bacillati</taxon>
        <taxon>Cyanobacteriota</taxon>
        <taxon>Cyanophyceae</taxon>
        <taxon>Oscillatoriophycideae</taxon>
        <taxon>Chroococcales</taxon>
        <taxon>Aphanothecaceae</taxon>
        <taxon>Crocosphaera</taxon>
    </lineage>
</organism>
<reference evidence="1 2" key="2">
    <citation type="submission" date="2013-09" db="EMBL/GenBank/DDBJ databases">
        <title>Whole genome comparison of six Crocosphaera watsonii strains with differing phenotypes.</title>
        <authorList>
            <person name="Bench S.R."/>
            <person name="Heller P."/>
            <person name="Frank I."/>
            <person name="Arciniega M."/>
            <person name="Shilova I.N."/>
            <person name="Zehr J.P."/>
        </authorList>
    </citation>
    <scope>NUCLEOTIDE SEQUENCE [LARGE SCALE GENOMIC DNA]</scope>
    <source>
        <strain evidence="1 2">WH 0005</strain>
    </source>
</reference>
<dbReference type="AlphaFoldDB" id="T2IXQ7"/>
<evidence type="ECO:0000313" key="1">
    <source>
        <dbReference type="EMBL" id="CCQ57699.1"/>
    </source>
</evidence>
<sequence length="204" mass="24235">MDEKLVRKIWQDLKSQNGQKFKVLNLIFQGKTTEQIKQNLKIERSNTVRKNYERLSDDFDLPWETPNGSVLRGEKGLRIIGERYQHILRDLDNLYVRRPPLETNCYEAILTPSGFLRIKSPQKMGKTFLVKKILKEVKENKKYTTVDLSLRAEADPKDFDNLKSFFMWLCRTISKKLKLPIQIENDWQDPLSDKLNCTLYFEKY</sequence>
<dbReference type="InterPro" id="IPR027417">
    <property type="entry name" value="P-loop_NTPase"/>
</dbReference>
<dbReference type="EMBL" id="CAQL01000872">
    <property type="protein sequence ID" value="CCQ57699.1"/>
    <property type="molecule type" value="Genomic_DNA"/>
</dbReference>
<dbReference type="Pfam" id="PF14516">
    <property type="entry name" value="AAA_35"/>
    <property type="match status" value="1"/>
</dbReference>
<accession>T2IXQ7</accession>
<gene>
    <name evidence="1" type="ORF">CWATWH0005_3217</name>
</gene>
<proteinExistence type="predicted"/>
<dbReference type="Gene3D" id="3.40.50.300">
    <property type="entry name" value="P-loop containing nucleotide triphosphate hydrolases"/>
    <property type="match status" value="1"/>
</dbReference>
<protein>
    <submittedName>
        <fullName evidence="1">FOG: WD40 repeat</fullName>
    </submittedName>
</protein>
<comment type="caution">
    <text evidence="1">The sequence shown here is derived from an EMBL/GenBank/DDBJ whole genome shotgun (WGS) entry which is preliminary data.</text>
</comment>
<dbReference type="Proteomes" id="UP000017981">
    <property type="component" value="Unassembled WGS sequence"/>
</dbReference>